<keyword evidence="3" id="KW-0732">Signal</keyword>
<sequence length="245" mass="26176">MLLTVFALISAVAVSRGSATESPCTAHISSEDAALWDVCMNAGDNCWGNHSLPCWKQSCDCMDRVTQDKYDQYVKSGQPCLDVASRCASGASYECQRRCWRDWNKCECVNTHRRPGAAAGFNFSEGGATGSSPNTSGTTASTSSATGATATTASTARDCRLSAMWDGAFDLKLVMTIVSVSVCVAALLCAMQYALQAVRRFVLRSWLRPQAQGPVSGYHRMAPTFEPTLCGLKSQPSAPGIEISV</sequence>
<reference evidence="5" key="1">
    <citation type="submission" date="2025-08" db="UniProtKB">
        <authorList>
            <consortium name="RefSeq"/>
        </authorList>
    </citation>
    <scope>IDENTIFICATION</scope>
    <source>
        <tissue evidence="5">Whole organism</tissue>
    </source>
</reference>
<proteinExistence type="predicted"/>
<evidence type="ECO:0000256" key="1">
    <source>
        <dbReference type="SAM" id="MobiDB-lite"/>
    </source>
</evidence>
<organism evidence="4 5">
    <name type="scientific">Frankliniella occidentalis</name>
    <name type="common">Western flower thrips</name>
    <name type="synonym">Euthrips occidentalis</name>
    <dbReference type="NCBI Taxonomy" id="133901"/>
    <lineage>
        <taxon>Eukaryota</taxon>
        <taxon>Metazoa</taxon>
        <taxon>Ecdysozoa</taxon>
        <taxon>Arthropoda</taxon>
        <taxon>Hexapoda</taxon>
        <taxon>Insecta</taxon>
        <taxon>Pterygota</taxon>
        <taxon>Neoptera</taxon>
        <taxon>Paraneoptera</taxon>
        <taxon>Thysanoptera</taxon>
        <taxon>Terebrantia</taxon>
        <taxon>Thripoidea</taxon>
        <taxon>Thripidae</taxon>
        <taxon>Frankliniella</taxon>
    </lineage>
</organism>
<evidence type="ECO:0000256" key="2">
    <source>
        <dbReference type="SAM" id="Phobius"/>
    </source>
</evidence>
<evidence type="ECO:0000313" key="4">
    <source>
        <dbReference type="Proteomes" id="UP000504606"/>
    </source>
</evidence>
<feature type="signal peptide" evidence="3">
    <location>
        <begin position="1"/>
        <end position="19"/>
    </location>
</feature>
<dbReference type="AlphaFoldDB" id="A0A6J1SUN2"/>
<keyword evidence="2" id="KW-0472">Membrane</keyword>
<keyword evidence="2" id="KW-0812">Transmembrane</keyword>
<keyword evidence="2" id="KW-1133">Transmembrane helix</keyword>
<feature type="region of interest" description="Disordered" evidence="1">
    <location>
        <begin position="127"/>
        <end position="147"/>
    </location>
</feature>
<evidence type="ECO:0000313" key="5">
    <source>
        <dbReference type="RefSeq" id="XP_026282191.2"/>
    </source>
</evidence>
<gene>
    <name evidence="5" type="primary">LOC113209064</name>
</gene>
<feature type="chain" id="PRO_5038777556" evidence="3">
    <location>
        <begin position="20"/>
        <end position="245"/>
    </location>
</feature>
<dbReference type="KEGG" id="foc:113209064"/>
<protein>
    <submittedName>
        <fullName evidence="5">Uncharacterized protein LOC113209064</fullName>
    </submittedName>
</protein>
<dbReference type="Proteomes" id="UP000504606">
    <property type="component" value="Unplaced"/>
</dbReference>
<dbReference type="RefSeq" id="XP_026282191.2">
    <property type="nucleotide sequence ID" value="XM_026426406.2"/>
</dbReference>
<name>A0A6J1SUN2_FRAOC</name>
<feature type="compositionally biased region" description="Low complexity" evidence="1">
    <location>
        <begin position="130"/>
        <end position="147"/>
    </location>
</feature>
<dbReference type="GeneID" id="113209064"/>
<evidence type="ECO:0000256" key="3">
    <source>
        <dbReference type="SAM" id="SignalP"/>
    </source>
</evidence>
<feature type="transmembrane region" description="Helical" evidence="2">
    <location>
        <begin position="173"/>
        <end position="195"/>
    </location>
</feature>
<keyword evidence="4" id="KW-1185">Reference proteome</keyword>
<accession>A0A6J1SUN2</accession>